<keyword evidence="3" id="KW-0440">LIM domain</keyword>
<dbReference type="GO" id="GO:0005912">
    <property type="term" value="C:adherens junction"/>
    <property type="evidence" value="ECO:0007669"/>
    <property type="project" value="TreeGrafter"/>
</dbReference>
<feature type="domain" description="PDZ" evidence="5">
    <location>
        <begin position="112"/>
        <end position="197"/>
    </location>
</feature>
<dbReference type="GO" id="GO:0051371">
    <property type="term" value="F:muscle alpha-actinin binding"/>
    <property type="evidence" value="ECO:0007669"/>
    <property type="project" value="TreeGrafter"/>
</dbReference>
<name>A0A1W0WAB1_HYPEX</name>
<keyword evidence="2" id="KW-0963">Cytoplasm</keyword>
<protein>
    <recommendedName>
        <fullName evidence="5">PDZ domain-containing protein</fullName>
    </recommendedName>
</protein>
<evidence type="ECO:0000256" key="1">
    <source>
        <dbReference type="ARBA" id="ARBA00004496"/>
    </source>
</evidence>
<comment type="caution">
    <text evidence="6">The sequence shown here is derived from an EMBL/GenBank/DDBJ whole genome shotgun (WGS) entry which is preliminary data.</text>
</comment>
<dbReference type="InterPro" id="IPR001478">
    <property type="entry name" value="PDZ"/>
</dbReference>
<feature type="compositionally biased region" description="Low complexity" evidence="4">
    <location>
        <begin position="211"/>
        <end position="254"/>
    </location>
</feature>
<dbReference type="Pfam" id="PF00595">
    <property type="entry name" value="PDZ"/>
    <property type="match status" value="3"/>
</dbReference>
<dbReference type="PANTHER" id="PTHR24214:SF38">
    <property type="entry name" value="PDZ AND LIM DOMAIN PROTEIN ZASP-RELATED"/>
    <property type="match status" value="1"/>
</dbReference>
<dbReference type="PROSITE" id="PS50106">
    <property type="entry name" value="PDZ"/>
    <property type="match status" value="3"/>
</dbReference>
<feature type="domain" description="PDZ" evidence="5">
    <location>
        <begin position="286"/>
        <end position="370"/>
    </location>
</feature>
<evidence type="ECO:0000313" key="7">
    <source>
        <dbReference type="Proteomes" id="UP000192578"/>
    </source>
</evidence>
<dbReference type="InterPro" id="IPR036034">
    <property type="entry name" value="PDZ_sf"/>
</dbReference>
<proteinExistence type="predicted"/>
<feature type="region of interest" description="Disordered" evidence="4">
    <location>
        <begin position="197"/>
        <end position="254"/>
    </location>
</feature>
<dbReference type="AlphaFoldDB" id="A0A1W0WAB1"/>
<comment type="subcellular location">
    <subcellularLocation>
        <location evidence="1">Cytoplasm</location>
    </subcellularLocation>
</comment>
<feature type="domain" description="PDZ" evidence="5">
    <location>
        <begin position="403"/>
        <end position="489"/>
    </location>
</feature>
<dbReference type="GO" id="GO:0061061">
    <property type="term" value="P:muscle structure development"/>
    <property type="evidence" value="ECO:0007669"/>
    <property type="project" value="TreeGrafter"/>
</dbReference>
<gene>
    <name evidence="6" type="ORF">BV898_13589</name>
</gene>
<organism evidence="6 7">
    <name type="scientific">Hypsibius exemplaris</name>
    <name type="common">Freshwater tardigrade</name>
    <dbReference type="NCBI Taxonomy" id="2072580"/>
    <lineage>
        <taxon>Eukaryota</taxon>
        <taxon>Metazoa</taxon>
        <taxon>Ecdysozoa</taxon>
        <taxon>Tardigrada</taxon>
        <taxon>Eutardigrada</taxon>
        <taxon>Parachela</taxon>
        <taxon>Hypsibioidea</taxon>
        <taxon>Hypsibiidae</taxon>
        <taxon>Hypsibius</taxon>
    </lineage>
</organism>
<dbReference type="GO" id="GO:0030036">
    <property type="term" value="P:actin cytoskeleton organization"/>
    <property type="evidence" value="ECO:0007669"/>
    <property type="project" value="TreeGrafter"/>
</dbReference>
<dbReference type="PANTHER" id="PTHR24214">
    <property type="entry name" value="PDZ AND LIM DOMAIN PROTEIN ZASP"/>
    <property type="match status" value="1"/>
</dbReference>
<evidence type="ECO:0000256" key="4">
    <source>
        <dbReference type="SAM" id="MobiDB-lite"/>
    </source>
</evidence>
<dbReference type="SUPFAM" id="SSF50156">
    <property type="entry name" value="PDZ domain-like"/>
    <property type="match status" value="3"/>
</dbReference>
<dbReference type="Proteomes" id="UP000192578">
    <property type="component" value="Unassembled WGS sequence"/>
</dbReference>
<dbReference type="GO" id="GO:0003779">
    <property type="term" value="F:actin binding"/>
    <property type="evidence" value="ECO:0007669"/>
    <property type="project" value="TreeGrafter"/>
</dbReference>
<dbReference type="EMBL" id="MTYJ01000153">
    <property type="protein sequence ID" value="OQV12110.1"/>
    <property type="molecule type" value="Genomic_DNA"/>
</dbReference>
<keyword evidence="7" id="KW-1185">Reference proteome</keyword>
<evidence type="ECO:0000259" key="5">
    <source>
        <dbReference type="PROSITE" id="PS50106"/>
    </source>
</evidence>
<accession>A0A1W0WAB1</accession>
<evidence type="ECO:0000256" key="3">
    <source>
        <dbReference type="ARBA" id="ARBA00023038"/>
    </source>
</evidence>
<dbReference type="GO" id="GO:0001725">
    <property type="term" value="C:stress fiber"/>
    <property type="evidence" value="ECO:0007669"/>
    <property type="project" value="TreeGrafter"/>
</dbReference>
<evidence type="ECO:0000256" key="2">
    <source>
        <dbReference type="ARBA" id="ARBA00022490"/>
    </source>
</evidence>
<dbReference type="GO" id="GO:0031941">
    <property type="term" value="C:filamentous actin"/>
    <property type="evidence" value="ECO:0007669"/>
    <property type="project" value="TreeGrafter"/>
</dbReference>
<dbReference type="Gene3D" id="2.30.42.10">
    <property type="match status" value="3"/>
</dbReference>
<dbReference type="SMART" id="SM00228">
    <property type="entry name" value="PDZ"/>
    <property type="match status" value="3"/>
</dbReference>
<keyword evidence="3" id="KW-0479">Metal-binding</keyword>
<dbReference type="SMR" id="A0A1W0WAB1"/>
<reference evidence="7" key="1">
    <citation type="submission" date="2017-01" db="EMBL/GenBank/DDBJ databases">
        <title>Comparative genomics of anhydrobiosis in the tardigrade Hypsibius dujardini.</title>
        <authorList>
            <person name="Yoshida Y."/>
            <person name="Koutsovoulos G."/>
            <person name="Laetsch D."/>
            <person name="Stevens L."/>
            <person name="Kumar S."/>
            <person name="Horikawa D."/>
            <person name="Ishino K."/>
            <person name="Komine S."/>
            <person name="Tomita M."/>
            <person name="Blaxter M."/>
            <person name="Arakawa K."/>
        </authorList>
    </citation>
    <scope>NUCLEOTIDE SEQUENCE [LARGE SCALE GENOMIC DNA]</scope>
    <source>
        <strain evidence="7">Z151</strain>
    </source>
</reference>
<dbReference type="GO" id="GO:0005737">
    <property type="term" value="C:cytoplasm"/>
    <property type="evidence" value="ECO:0007669"/>
    <property type="project" value="UniProtKB-SubCell"/>
</dbReference>
<sequence>MGSFENIRIIRSGTEINWRDRGVIYAERLPSLWTPLRVLHRESQRNSLDTFAIGNSGFVIVGCPVAELLSGVRLPGFGIDSLRVKKGDKKDIFSSSAPAAAMAGSQRIMQLTVKMRRPNDSVKWGFRISGGQDYPEPLKITKITPGSLAEQVGLLTSDFVTYIGDPPADATIWTHEQAQSALVRQGNEIIMTVQRGGEYPIRSPPPISNTPSQNQNRSPVPPQQQQQAYQPPPVQYQARPEPDYGRNSNGNMANNYGGNAYGNNNINNNSGIRKPQQQPQEIMRLTVKMRAGQDMAVDWGFRTAGGDGLPLRIVSVRQESMAEDVGLQTGDMIYSVGDPAQSIYNFPYHQAVQAITNQGNNLVMTVQRGGDQIIENDKFQKAAPANPAQQNTGSSQPSVIKRTVRMERPNQNTSWGFQIYGGRDFGQPLLISKVTPGSMAQQVGLDEGDTLCFIGENPRQAVAGWTHQQAQQALLNQGNKMVMTVEKRTQQNW</sequence>
<dbReference type="OrthoDB" id="44841at2759"/>
<evidence type="ECO:0000313" key="6">
    <source>
        <dbReference type="EMBL" id="OQV12110.1"/>
    </source>
</evidence>
<keyword evidence="3" id="KW-0862">Zinc</keyword>
<dbReference type="InterPro" id="IPR050604">
    <property type="entry name" value="PDZ-LIM_domain"/>
</dbReference>